<reference evidence="2" key="1">
    <citation type="submission" date="2021-02" db="EMBL/GenBank/DDBJ databases">
        <authorList>
            <person name="Nowell W R."/>
        </authorList>
    </citation>
    <scope>NUCLEOTIDE SEQUENCE</scope>
    <source>
        <strain evidence="2">Ploen Becks lab</strain>
    </source>
</reference>
<dbReference type="CDD" id="cd22641">
    <property type="entry name" value="C24-like"/>
    <property type="match status" value="1"/>
</dbReference>
<comment type="caution">
    <text evidence="2">The sequence shown here is derived from an EMBL/GenBank/DDBJ whole genome shotgun (WGS) entry which is preliminary data.</text>
</comment>
<dbReference type="OrthoDB" id="10060623at2759"/>
<evidence type="ECO:0000256" key="1">
    <source>
        <dbReference type="SAM" id="SignalP"/>
    </source>
</evidence>
<dbReference type="AlphaFoldDB" id="A0A814CGN8"/>
<keyword evidence="1" id="KW-0732">Signal</keyword>
<evidence type="ECO:0000313" key="2">
    <source>
        <dbReference type="EMBL" id="CAF0944214.1"/>
    </source>
</evidence>
<feature type="signal peptide" evidence="1">
    <location>
        <begin position="1"/>
        <end position="20"/>
    </location>
</feature>
<organism evidence="2 3">
    <name type="scientific">Brachionus calyciflorus</name>
    <dbReference type="NCBI Taxonomy" id="104777"/>
    <lineage>
        <taxon>Eukaryota</taxon>
        <taxon>Metazoa</taxon>
        <taxon>Spiralia</taxon>
        <taxon>Gnathifera</taxon>
        <taxon>Rotifera</taxon>
        <taxon>Eurotatoria</taxon>
        <taxon>Monogononta</taxon>
        <taxon>Pseudotrocha</taxon>
        <taxon>Ploima</taxon>
        <taxon>Brachionidae</taxon>
        <taxon>Brachionus</taxon>
    </lineage>
</organism>
<dbReference type="Proteomes" id="UP000663879">
    <property type="component" value="Unassembled WGS sequence"/>
</dbReference>
<name>A0A814CGN8_9BILA</name>
<accession>A0A814CGN8</accession>
<sequence length="190" mass="21536">MRFLIILTFLFILYVNFVELTPHINSKIDKKSAEEEINVNEYLKNESDNIKTSKAVAGWFLCDGRNGTPDLRGRFLLGRDTCNCAQPSGTSLIGGSKEVKINLENIPEHSHDVKLSTSMNGAHRHTTYYTSFLWRHTGDRIGTQSQTDFANVGQNSVSSENGLHDHQIQHLPRKTVKEQYLRDVLDDVFA</sequence>
<dbReference type="EMBL" id="CAJNOC010002638">
    <property type="protein sequence ID" value="CAF0944214.1"/>
    <property type="molecule type" value="Genomic_DNA"/>
</dbReference>
<protein>
    <submittedName>
        <fullName evidence="2">Uncharacterized protein</fullName>
    </submittedName>
</protein>
<dbReference type="SUPFAM" id="SSF88874">
    <property type="entry name" value="Receptor-binding domain of short tail fibre protein gp12"/>
    <property type="match status" value="1"/>
</dbReference>
<evidence type="ECO:0000313" key="3">
    <source>
        <dbReference type="Proteomes" id="UP000663879"/>
    </source>
</evidence>
<proteinExistence type="predicted"/>
<feature type="chain" id="PRO_5032330035" evidence="1">
    <location>
        <begin position="21"/>
        <end position="190"/>
    </location>
</feature>
<keyword evidence="3" id="KW-1185">Reference proteome</keyword>
<gene>
    <name evidence="2" type="ORF">OXX778_LOCUS13593</name>
</gene>